<organism evidence="1 2">
    <name type="scientific">Chrysochromulina tobinii</name>
    <dbReference type="NCBI Taxonomy" id="1460289"/>
    <lineage>
        <taxon>Eukaryota</taxon>
        <taxon>Haptista</taxon>
        <taxon>Haptophyta</taxon>
        <taxon>Prymnesiophyceae</taxon>
        <taxon>Prymnesiales</taxon>
        <taxon>Chrysochromulinaceae</taxon>
        <taxon>Chrysochromulina</taxon>
    </lineage>
</organism>
<dbReference type="Proteomes" id="UP000037460">
    <property type="component" value="Unassembled WGS sequence"/>
</dbReference>
<reference evidence="2" key="1">
    <citation type="journal article" date="2015" name="PLoS Genet.">
        <title>Genome Sequence and Transcriptome Analyses of Chrysochromulina tobin: Metabolic Tools for Enhanced Algal Fitness in the Prominent Order Prymnesiales (Haptophyceae).</title>
        <authorList>
            <person name="Hovde B.T."/>
            <person name="Deodato C.R."/>
            <person name="Hunsperger H.M."/>
            <person name="Ryken S.A."/>
            <person name="Yost W."/>
            <person name="Jha R.K."/>
            <person name="Patterson J."/>
            <person name="Monnat R.J. Jr."/>
            <person name="Barlow S.B."/>
            <person name="Starkenburg S.R."/>
            <person name="Cattolico R.A."/>
        </authorList>
    </citation>
    <scope>NUCLEOTIDE SEQUENCE</scope>
    <source>
        <strain evidence="2">CCMP291</strain>
    </source>
</reference>
<protein>
    <submittedName>
        <fullName evidence="1">Uncharacterized protein</fullName>
    </submittedName>
</protein>
<sequence>MCGCRLPAATAQARAEGMPRQCTPKPIHALELAQRGHVHHFQGRLPRIRSGWHSRERGLPQRCEWCGGAGHAELLRRLVAFWQKRRLSECRLELGAIKVATRAKQRTELVSILAVDPGSDDRLIVLEQHRGIQKQGALDVFHELQQRMLIRTRRQWIAGHLRHANQRAKRRGCDNGHRIHAVLGAGIVHEILQMTSESSHLARHRDLFSVSRSHADWLIITCGLLRRGRLF</sequence>
<feature type="non-terminal residue" evidence="1">
    <location>
        <position position="231"/>
    </location>
</feature>
<dbReference type="AlphaFoldDB" id="A0A0M0K4L6"/>
<evidence type="ECO:0000313" key="2">
    <source>
        <dbReference type="Proteomes" id="UP000037460"/>
    </source>
</evidence>
<dbReference type="EMBL" id="JWZX01001432">
    <property type="protein sequence ID" value="KOO33765.1"/>
    <property type="molecule type" value="Genomic_DNA"/>
</dbReference>
<accession>A0A0M0K4L6</accession>
<proteinExistence type="predicted"/>
<name>A0A0M0K4L6_9EUKA</name>
<gene>
    <name evidence="1" type="ORF">Ctob_009068</name>
</gene>
<keyword evidence="2" id="KW-1185">Reference proteome</keyword>
<comment type="caution">
    <text evidence="1">The sequence shown here is derived from an EMBL/GenBank/DDBJ whole genome shotgun (WGS) entry which is preliminary data.</text>
</comment>
<evidence type="ECO:0000313" key="1">
    <source>
        <dbReference type="EMBL" id="KOO33765.1"/>
    </source>
</evidence>